<accession>A0A1N7L5T3</accession>
<dbReference type="Proteomes" id="UP000186917">
    <property type="component" value="Unassembled WGS sequence"/>
</dbReference>
<keyword evidence="3" id="KW-1185">Reference proteome</keyword>
<keyword evidence="1" id="KW-0472">Membrane</keyword>
<dbReference type="AlphaFoldDB" id="A0A1N7L5T3"/>
<reference evidence="3" key="1">
    <citation type="submission" date="2017-01" db="EMBL/GenBank/DDBJ databases">
        <authorList>
            <person name="Varghese N."/>
            <person name="Submissions S."/>
        </authorList>
    </citation>
    <scope>NUCLEOTIDE SEQUENCE [LARGE SCALE GENOMIC DNA]</scope>
    <source>
        <strain evidence="3">DSM 21054</strain>
    </source>
</reference>
<evidence type="ECO:0000313" key="3">
    <source>
        <dbReference type="Proteomes" id="UP000186917"/>
    </source>
</evidence>
<keyword evidence="1" id="KW-1133">Transmembrane helix</keyword>
<gene>
    <name evidence="2" type="ORF">SAMN05421788_101659</name>
</gene>
<keyword evidence="1" id="KW-0812">Transmembrane</keyword>
<feature type="transmembrane region" description="Helical" evidence="1">
    <location>
        <begin position="145"/>
        <end position="167"/>
    </location>
</feature>
<organism evidence="2 3">
    <name type="scientific">Filimonas lacunae</name>
    <dbReference type="NCBI Taxonomy" id="477680"/>
    <lineage>
        <taxon>Bacteria</taxon>
        <taxon>Pseudomonadati</taxon>
        <taxon>Bacteroidota</taxon>
        <taxon>Chitinophagia</taxon>
        <taxon>Chitinophagales</taxon>
        <taxon>Chitinophagaceae</taxon>
        <taxon>Filimonas</taxon>
    </lineage>
</organism>
<name>A0A1N7L5T3_9BACT</name>
<proteinExistence type="predicted"/>
<sequence>MMINRHNYEEFLLMYVDNELNLHQRMELELFMEQNPDLAAELQVLQESVLLPEDNIVFNNKQDLYKHAEGDIHPELYEEQLLLYIDNELDATARARVETFVQQNASAQSELELLQQTILQVEPVAFAHKEILYRKERERRVIPIYWTRLAVAAALLGVTATSGWWFYHNSSSNSVQEATGSTTYTAKATPAEQETNGISATNNTPVVTGTRTTVPAASTTAPPPAKNHSVIAVNRPAATPSQQATTTPLAKREVNPMIVATTVTGEPSTSNQETIIAALLPDKVITAHPASQTAIADNQTETHKDIAYKELDTSVEDDQKLYVGALELNRNKVRGFFKKAGRILGAKAKAVTDDDNL</sequence>
<evidence type="ECO:0000256" key="1">
    <source>
        <dbReference type="SAM" id="Phobius"/>
    </source>
</evidence>
<protein>
    <submittedName>
        <fullName evidence="2">Uncharacterized protein</fullName>
    </submittedName>
</protein>
<dbReference type="RefSeq" id="WP_076375613.1">
    <property type="nucleotide sequence ID" value="NZ_AP017422.1"/>
</dbReference>
<evidence type="ECO:0000313" key="2">
    <source>
        <dbReference type="EMBL" id="SIS69177.1"/>
    </source>
</evidence>
<dbReference type="EMBL" id="FTOR01000001">
    <property type="protein sequence ID" value="SIS69177.1"/>
    <property type="molecule type" value="Genomic_DNA"/>
</dbReference>
<dbReference type="OrthoDB" id="663559at2"/>
<dbReference type="STRING" id="477680.SAMN05421788_101659"/>